<dbReference type="EMBL" id="BA000028">
    <property type="protein sequence ID" value="BAC15287.1"/>
    <property type="molecule type" value="Genomic_DNA"/>
</dbReference>
<dbReference type="STRING" id="221109.gene:10735583"/>
<dbReference type="AlphaFoldDB" id="Q8ELA0"/>
<evidence type="ECO:0000313" key="2">
    <source>
        <dbReference type="Proteomes" id="UP000000822"/>
    </source>
</evidence>
<gene>
    <name evidence="1" type="ordered locus">OB3331</name>
</gene>
<dbReference type="Pfam" id="PF06338">
    <property type="entry name" value="ComK"/>
    <property type="match status" value="1"/>
</dbReference>
<evidence type="ECO:0000313" key="1">
    <source>
        <dbReference type="EMBL" id="BAC15287.1"/>
    </source>
</evidence>
<dbReference type="HOGENOM" id="CLU_107920_1_0_9"/>
<sequence length="153" mass="17586">MISPPFAGISPLTMAILPKNRFNVSSTILEIHQTIEQNKLPIQLIREGCLYHYSTYEGRKAATYYHTGFKRKVPIVISVSHQIIAFPTHATTDINCNWIFYHHVESIQSESDRNQPTSMITFRNGIQLNINLPAPFLKEQMTRCLACFYSIKK</sequence>
<organism evidence="1 2">
    <name type="scientific">Oceanobacillus iheyensis (strain DSM 14371 / CIP 107618 / JCM 11309 / KCTC 3954 / HTE831)</name>
    <dbReference type="NCBI Taxonomy" id="221109"/>
    <lineage>
        <taxon>Bacteria</taxon>
        <taxon>Bacillati</taxon>
        <taxon>Bacillota</taxon>
        <taxon>Bacilli</taxon>
        <taxon>Bacillales</taxon>
        <taxon>Bacillaceae</taxon>
        <taxon>Oceanobacillus</taxon>
    </lineage>
</organism>
<dbReference type="eggNOG" id="COG4903">
    <property type="taxonomic scope" value="Bacteria"/>
</dbReference>
<dbReference type="GO" id="GO:0030420">
    <property type="term" value="P:establishment of competence for transformation"/>
    <property type="evidence" value="ECO:0007669"/>
    <property type="project" value="InterPro"/>
</dbReference>
<protein>
    <submittedName>
        <fullName evidence="1">Hypothetical conserved protein</fullName>
    </submittedName>
</protein>
<accession>Q8ELA0</accession>
<dbReference type="PIRSF" id="PIRSF011560">
    <property type="entry name" value="ComK"/>
    <property type="match status" value="1"/>
</dbReference>
<name>Q8ELA0_OCEIH</name>
<dbReference type="Proteomes" id="UP000000822">
    <property type="component" value="Chromosome"/>
</dbReference>
<reference evidence="1 2" key="2">
    <citation type="journal article" date="2002" name="Nucleic Acids Res.">
        <title>Genome sequence of Oceanobacillus iheyensis isolated from the Iheya Ridge and its unexpected adaptive capabilities to extreme environments.</title>
        <authorList>
            <person name="Takami H."/>
            <person name="Takaki Y."/>
            <person name="Uchiyama I."/>
        </authorList>
    </citation>
    <scope>NUCLEOTIDE SEQUENCE [LARGE SCALE GENOMIC DNA]</scope>
    <source>
        <strain evidence="2">DSM 14371 / CIP 107618 / JCM 11309 / KCTC 3954 / HTE831</strain>
    </source>
</reference>
<reference evidence="1 2" key="1">
    <citation type="journal article" date="2001" name="FEMS Microbiol. Lett.">
        <title>Oceanobacillus iheyensis gen. nov., sp. nov., a deep-sea extremely halotolerant and alkaliphilic species isolated from a depth of 1050 m on the Iheya Ridge.</title>
        <authorList>
            <person name="Lu J."/>
            <person name="Nogi Y."/>
            <person name="Takami H."/>
        </authorList>
    </citation>
    <scope>NUCLEOTIDE SEQUENCE [LARGE SCALE GENOMIC DNA]</scope>
    <source>
        <strain evidence="2">DSM 14371 / CIP 107618 / JCM 11309 / KCTC 3954 / HTE831</strain>
    </source>
</reference>
<dbReference type="KEGG" id="oih:OB3331"/>
<dbReference type="PhylomeDB" id="Q8ELA0"/>
<keyword evidence="2" id="KW-1185">Reference proteome</keyword>
<dbReference type="RefSeq" id="WP_011067729.1">
    <property type="nucleotide sequence ID" value="NC_004193.1"/>
</dbReference>
<proteinExistence type="predicted"/>
<dbReference type="InterPro" id="IPR010461">
    <property type="entry name" value="ComK"/>
</dbReference>